<dbReference type="Pfam" id="PF05117">
    <property type="entry name" value="DUF695"/>
    <property type="match status" value="1"/>
</dbReference>
<dbReference type="InterPro" id="IPR016097">
    <property type="entry name" value="DUF695"/>
</dbReference>
<organism evidence="2 3">
    <name type="scientific">Pedobacter cryoconitis</name>
    <dbReference type="NCBI Taxonomy" id="188932"/>
    <lineage>
        <taxon>Bacteria</taxon>
        <taxon>Pseudomonadati</taxon>
        <taxon>Bacteroidota</taxon>
        <taxon>Sphingobacteriia</taxon>
        <taxon>Sphingobacteriales</taxon>
        <taxon>Sphingobacteriaceae</taxon>
        <taxon>Pedobacter</taxon>
    </lineage>
</organism>
<comment type="caution">
    <text evidence="2">The sequence shown here is derived from an EMBL/GenBank/DDBJ whole genome shotgun (WGS) entry which is preliminary data.</text>
</comment>
<name>A0A7X0J1D7_9SPHI</name>
<sequence length="365" mass="42781">MSFFKKIFSSKQKTISSNEEFWSWFKTQQRIFFNAVKTGTNIEKDFFDQLSQKLDGLKPGYFFLTGMLSNDMAELIITADGTIKNIVFAEELVASAPSLPGWKFTALKEEMNIEQTTIKMGEYEYNSKNMYFYPNDHNNYPDEIDITIIHQDANEQNNHTITIGVQIFLDNYLGELHSATIIDHLKVIRKDQARKELIPIEKLKSFLIWREKEFIEKYEGTRSHTDNDTYSILEAKLTNGNPLIAVINTELLTWDRKASHPWILNFILQYGAEDTIGLPDRQTYKLIDEIEDDLINELKSFEGYLNIGRETAGGTREIYFACKEFRNSSKIAYKIQQKYINQIKISYEIFKDKYWQCFNHYIINP</sequence>
<dbReference type="Proteomes" id="UP000521017">
    <property type="component" value="Unassembled WGS sequence"/>
</dbReference>
<gene>
    <name evidence="2" type="ORF">HDF25_001281</name>
</gene>
<dbReference type="AlphaFoldDB" id="A0A7X0J1D7"/>
<dbReference type="EMBL" id="JACHCC010000003">
    <property type="protein sequence ID" value="MBB6499140.1"/>
    <property type="molecule type" value="Genomic_DNA"/>
</dbReference>
<reference evidence="2 3" key="1">
    <citation type="submission" date="2020-08" db="EMBL/GenBank/DDBJ databases">
        <title>Genomic Encyclopedia of Type Strains, Phase IV (KMG-V): Genome sequencing to study the core and pangenomes of soil and plant-associated prokaryotes.</title>
        <authorList>
            <person name="Whitman W."/>
        </authorList>
    </citation>
    <scope>NUCLEOTIDE SEQUENCE [LARGE SCALE GENOMIC DNA]</scope>
    <source>
        <strain evidence="2 3">M2T3</strain>
    </source>
</reference>
<accession>A0A7X0J1D7</accession>
<proteinExistence type="predicted"/>
<protein>
    <recommendedName>
        <fullName evidence="1">DUF695 domain-containing protein</fullName>
    </recommendedName>
</protein>
<evidence type="ECO:0000313" key="3">
    <source>
        <dbReference type="Proteomes" id="UP000521017"/>
    </source>
</evidence>
<evidence type="ECO:0000259" key="1">
    <source>
        <dbReference type="Pfam" id="PF05117"/>
    </source>
</evidence>
<feature type="domain" description="DUF695" evidence="1">
    <location>
        <begin position="239"/>
        <end position="361"/>
    </location>
</feature>
<evidence type="ECO:0000313" key="2">
    <source>
        <dbReference type="EMBL" id="MBB6499140.1"/>
    </source>
</evidence>
<dbReference type="RefSeq" id="WP_184623883.1">
    <property type="nucleotide sequence ID" value="NZ_JACHCC010000003.1"/>
</dbReference>